<name>A0A1M6J8V9_9BACT</name>
<accession>A0A1M6J8V9</accession>
<evidence type="ECO:0000313" key="2">
    <source>
        <dbReference type="Proteomes" id="UP000184050"/>
    </source>
</evidence>
<organism evidence="1 2">
    <name type="scientific">Tangfeifania diversioriginum</name>
    <dbReference type="NCBI Taxonomy" id="1168035"/>
    <lineage>
        <taxon>Bacteria</taxon>
        <taxon>Pseudomonadati</taxon>
        <taxon>Bacteroidota</taxon>
        <taxon>Bacteroidia</taxon>
        <taxon>Marinilabiliales</taxon>
        <taxon>Prolixibacteraceae</taxon>
        <taxon>Tangfeifania</taxon>
    </lineage>
</organism>
<proteinExistence type="predicted"/>
<evidence type="ECO:0000313" key="1">
    <source>
        <dbReference type="EMBL" id="SHJ43166.1"/>
    </source>
</evidence>
<dbReference type="STRING" id="1168035.SAMN05444280_11943"/>
<keyword evidence="2" id="KW-1185">Reference proteome</keyword>
<dbReference type="Proteomes" id="UP000184050">
    <property type="component" value="Unassembled WGS sequence"/>
</dbReference>
<dbReference type="AlphaFoldDB" id="A0A1M6J8V9"/>
<reference evidence="1 2" key="1">
    <citation type="submission" date="2016-11" db="EMBL/GenBank/DDBJ databases">
        <authorList>
            <person name="Jaros S."/>
            <person name="Januszkiewicz K."/>
            <person name="Wedrychowicz H."/>
        </authorList>
    </citation>
    <scope>NUCLEOTIDE SEQUENCE [LARGE SCALE GENOMIC DNA]</scope>
    <source>
        <strain evidence="1 2">DSM 27063</strain>
    </source>
</reference>
<protein>
    <submittedName>
        <fullName evidence="1">Uncharacterized protein</fullName>
    </submittedName>
</protein>
<gene>
    <name evidence="1" type="ORF">SAMN05444280_11943</name>
</gene>
<sequence length="73" mass="8884">MFRCYYFIREATFLSFINNKLFSNFKKRAGHKAPPLLDLRPMKNQANFVRTKDYTAFPHQEYHKSSQKRHMQL</sequence>
<dbReference type="EMBL" id="FQZE01000019">
    <property type="protein sequence ID" value="SHJ43166.1"/>
    <property type="molecule type" value="Genomic_DNA"/>
</dbReference>